<evidence type="ECO:0000313" key="4">
    <source>
        <dbReference type="Proteomes" id="UP000316080"/>
    </source>
</evidence>
<dbReference type="EMBL" id="QNVI01000021">
    <property type="protein sequence ID" value="TDA39716.1"/>
    <property type="molecule type" value="Genomic_DNA"/>
</dbReference>
<protein>
    <submittedName>
        <fullName evidence="2">DUF131 domain-containing protein</fullName>
    </submittedName>
</protein>
<keyword evidence="1" id="KW-1133">Transmembrane helix</keyword>
<organism evidence="3 5">
    <name type="scientific">Thermoproteota archaeon</name>
    <dbReference type="NCBI Taxonomy" id="2056631"/>
    <lineage>
        <taxon>Archaea</taxon>
        <taxon>Thermoproteota</taxon>
    </lineage>
</organism>
<dbReference type="AlphaFoldDB" id="A0A523BFI1"/>
<evidence type="ECO:0000256" key="1">
    <source>
        <dbReference type="SAM" id="Phobius"/>
    </source>
</evidence>
<feature type="transmembrane region" description="Helical" evidence="1">
    <location>
        <begin position="57"/>
        <end position="78"/>
    </location>
</feature>
<dbReference type="Pfam" id="PF01998">
    <property type="entry name" value="DUF131"/>
    <property type="match status" value="1"/>
</dbReference>
<keyword evidence="1" id="KW-0472">Membrane</keyword>
<reference evidence="3 5" key="1">
    <citation type="journal article" date="2019" name="Nat. Microbiol.">
        <title>Expanding anaerobic alkane metabolism in the domain of Archaea.</title>
        <authorList>
            <person name="Wang Y."/>
            <person name="Wegener G."/>
            <person name="Hou J."/>
            <person name="Wang F."/>
            <person name="Xiao X."/>
        </authorList>
    </citation>
    <scope>NUCLEOTIDE SEQUENCE [LARGE SCALE GENOMIC DNA]</scope>
    <source>
        <strain evidence="3">WYZ-LMO11</strain>
    </source>
</reference>
<evidence type="ECO:0000313" key="3">
    <source>
        <dbReference type="EMBL" id="TDA39716.1"/>
    </source>
</evidence>
<dbReference type="Proteomes" id="UP000317265">
    <property type="component" value="Unassembled WGS sequence"/>
</dbReference>
<dbReference type="Proteomes" id="UP000316080">
    <property type="component" value="Unassembled WGS sequence"/>
</dbReference>
<keyword evidence="1" id="KW-0812">Transmembrane</keyword>
<comment type="caution">
    <text evidence="3">The sequence shown here is derived from an EMBL/GenBank/DDBJ whole genome shotgun (WGS) entry which is preliminary data.</text>
</comment>
<dbReference type="InterPro" id="IPR002849">
    <property type="entry name" value="DUF131"/>
</dbReference>
<reference evidence="2 4" key="2">
    <citation type="journal article" date="2019" name="Nat. Microbiol.">
        <title>Wide diversity of methane and short-chain alkane metabolisms in uncultured archaea.</title>
        <authorList>
            <person name="Borrel G."/>
            <person name="Adam P.S."/>
            <person name="McKay L.J."/>
            <person name="Chen L.X."/>
            <person name="Sierra-Garcia I.N."/>
            <person name="Sieber C.M."/>
            <person name="Letourneur Q."/>
            <person name="Ghozlane A."/>
            <person name="Andersen G.L."/>
            <person name="Li W.J."/>
            <person name="Hallam S.J."/>
            <person name="Muyzer G."/>
            <person name="de Oliveira V.M."/>
            <person name="Inskeep W.P."/>
            <person name="Banfield J.F."/>
            <person name="Gribaldo S."/>
        </authorList>
    </citation>
    <scope>NUCLEOTIDE SEQUENCE [LARGE SCALE GENOMIC DNA]</scope>
    <source>
        <strain evidence="2">Verst-YHS</strain>
    </source>
</reference>
<dbReference type="NCBIfam" id="TIGR00304">
    <property type="entry name" value="TIGR00304 family membrane protein"/>
    <property type="match status" value="1"/>
</dbReference>
<evidence type="ECO:0000313" key="2">
    <source>
        <dbReference type="EMBL" id="RZN55852.1"/>
    </source>
</evidence>
<sequence>MMEISSLYFTIGLILIIIGIILVIFSSIKMISKGKGESAGLILIGPIPIIWGTSRKIFAITTLIAAIIIFIVVISWILSITGG</sequence>
<proteinExistence type="predicted"/>
<evidence type="ECO:0000313" key="5">
    <source>
        <dbReference type="Proteomes" id="UP000317265"/>
    </source>
</evidence>
<name>A0A523BFI1_9CREN</name>
<dbReference type="EMBL" id="RXIH01000034">
    <property type="protein sequence ID" value="RZN55852.1"/>
    <property type="molecule type" value="Genomic_DNA"/>
</dbReference>
<gene>
    <name evidence="3" type="ORF">DSO09_01870</name>
    <name evidence="2" type="ORF">EF809_04360</name>
</gene>
<feature type="transmembrane region" description="Helical" evidence="1">
    <location>
        <begin position="6"/>
        <end position="25"/>
    </location>
</feature>
<accession>A0A523BFI1</accession>